<dbReference type="PATRIC" id="fig|1502.177.peg.3768"/>
<name>A0A0N7BVE4_CLOPF</name>
<reference evidence="3 4" key="2">
    <citation type="journal article" date="2016" name="PLoS ONE">
        <title>Plasmid Characterization and Chromosome Analysis of Two netF+ Clostridium perfringens Isolates Associated with Foal and Canine Necrotizing Enteritis.</title>
        <authorList>
            <person name="Mehdizadeh Gohari I."/>
            <person name="Kropinski A.M."/>
            <person name="Weese S.J."/>
            <person name="Parreira V.R."/>
            <person name="Whitehead A.E."/>
            <person name="Boerlin P."/>
            <person name="Prescott J.F."/>
        </authorList>
    </citation>
    <scope>NUCLEOTIDE SEQUENCE [LARGE SCALE GENOMIC DNA]</scope>
    <source>
        <strain evidence="3 4">JP838</strain>
        <plasmid evidence="3">pJFP838C</plasmid>
        <plasmid evidence="4">Plasmid pJFP838C</plasmid>
    </source>
</reference>
<geneLocation type="plasmid" evidence="2">
    <name>pCP718netF</name>
</geneLocation>
<keyword evidence="2" id="KW-0614">Plasmid</keyword>
<evidence type="ECO:0000256" key="1">
    <source>
        <dbReference type="SAM" id="SignalP"/>
    </source>
</evidence>
<evidence type="ECO:0000313" key="2">
    <source>
        <dbReference type="EMBL" id="AKF16649.1"/>
    </source>
</evidence>
<evidence type="ECO:0000313" key="3">
    <source>
        <dbReference type="EMBL" id="AMN30647.1"/>
    </source>
</evidence>
<dbReference type="EMBL" id="KP739975">
    <property type="protein sequence ID" value="AKF16649.1"/>
    <property type="molecule type" value="Genomic_DNA"/>
</dbReference>
<feature type="chain" id="PRO_5007419510" evidence="1">
    <location>
        <begin position="25"/>
        <end position="308"/>
    </location>
</feature>
<keyword evidence="1" id="KW-0732">Signal</keyword>
<feature type="signal peptide" evidence="1">
    <location>
        <begin position="1"/>
        <end position="24"/>
    </location>
</feature>
<evidence type="ECO:0000313" key="4">
    <source>
        <dbReference type="Proteomes" id="UP000070260"/>
    </source>
</evidence>
<organism evidence="2">
    <name type="scientific">Clostridium perfringens</name>
    <dbReference type="NCBI Taxonomy" id="1502"/>
    <lineage>
        <taxon>Bacteria</taxon>
        <taxon>Bacillati</taxon>
        <taxon>Bacillota</taxon>
        <taxon>Clostridia</taxon>
        <taxon>Eubacteriales</taxon>
        <taxon>Clostridiaceae</taxon>
        <taxon>Clostridium</taxon>
    </lineage>
</organism>
<geneLocation type="plasmid" evidence="3 4">
    <name>pJFP838C</name>
</geneLocation>
<dbReference type="OrthoDB" id="9771173at2"/>
<reference evidence="2" key="1">
    <citation type="journal article" date="2015" name="PLoS ONE">
        <title>A Novel Pore-Forming Toxin in Type A Clostridium perfringens Is Associated with Both Fatal Canine Hemorrhagic Gastroenteritis and Fatal Foal Necrotizing Enterocolitis.</title>
        <authorList>
            <person name="Gohari I.M."/>
            <person name="Parreira V.R."/>
            <person name="Nowell V.J."/>
            <person name="Nicholson V.M."/>
            <person name="Oliphant K."/>
            <person name="Prescott J.F."/>
        </authorList>
    </citation>
    <scope>NUCLEOTIDE SEQUENCE</scope>
    <source>
        <strain evidence="2">JP718</strain>
        <plasmid evidence="2">pCP718netF</plasmid>
    </source>
</reference>
<gene>
    <name evidence="3" type="ORF">JFP838_pC0065</name>
</gene>
<dbReference type="RefSeq" id="WP_061429519.1">
    <property type="nucleotide sequence ID" value="NZ_CATNZO010000003.1"/>
</dbReference>
<protein>
    <submittedName>
        <fullName evidence="2">Uncharacterized protein</fullName>
    </submittedName>
</protein>
<dbReference type="AlphaFoldDB" id="A0A0N7BVE4"/>
<dbReference type="Proteomes" id="UP000070260">
    <property type="component" value="Plasmid pJFP838C"/>
</dbReference>
<accession>A0A0N7BVE4</accession>
<dbReference type="EMBL" id="CP013040">
    <property type="protein sequence ID" value="AMN30647.1"/>
    <property type="molecule type" value="Genomic_DNA"/>
</dbReference>
<sequence>MKKRKIIALTTGIMLTMISTNVFAYEGYSLYADSIKNESISTNNVRLKGINKVVNGNTFSASTYQYNDNNQTILRDYTDCTIKYDYDENNQVKFVKGLMKTGSNSYVKHIKENFISEYKYDENGKVIEEIKSIYDKNANDLDGTPIDVYRIKYLYDGDKLYQKSAVPIQDSFSDKYFIRYEYNSQNQLSKITEKINSSINTLLLEYNSDGEISKATQNLNGNTKVIKINYETDTDNIYSVYYVDPVKEWKVDMDFFALSYKPIKRLTEMDLKGNVLNTYEYSNKYQDNQIYESILNYNGIEIKYILKY</sequence>
<proteinExistence type="predicted"/>